<proteinExistence type="predicted"/>
<organism evidence="1 2">
    <name type="scientific">Mythimna separata entomopoxvirus 'L'</name>
    <dbReference type="NCBI Taxonomy" id="1293572"/>
    <lineage>
        <taxon>Viruses</taxon>
        <taxon>Varidnaviria</taxon>
        <taxon>Bamfordvirae</taxon>
        <taxon>Nucleocytoviricota</taxon>
        <taxon>Pokkesviricetes</taxon>
        <taxon>Chitovirales</taxon>
        <taxon>Poxviridae</taxon>
        <taxon>Entomopoxvirinae</taxon>
        <taxon>Betaentomopoxvirus</taxon>
        <taxon>Betaentomopoxvirus mseparata</taxon>
        <taxon>Mythimna separata entomopoxvirus</taxon>
    </lineage>
</organism>
<dbReference type="OrthoDB" id="30769at10239"/>
<name>A0A916KQ35_9POXV</name>
<evidence type="ECO:0000313" key="2">
    <source>
        <dbReference type="Proteomes" id="UP000792671"/>
    </source>
</evidence>
<dbReference type="RefSeq" id="YP_008003527.1">
    <property type="nucleotide sequence ID" value="NC_021246.1"/>
</dbReference>
<protein>
    <submittedName>
        <fullName evidence="1">Uncharacterized protein</fullName>
    </submittedName>
</protein>
<evidence type="ECO:0000313" key="1">
    <source>
        <dbReference type="EMBL" id="CCU56208.1"/>
    </source>
</evidence>
<dbReference type="GeneID" id="15613632"/>
<dbReference type="Proteomes" id="UP000792671">
    <property type="component" value="Genome"/>
</dbReference>
<accession>A0A916KQ35</accession>
<gene>
    <name evidence="1" type="ORF">MYSEV_010</name>
</gene>
<sequence length="710" mass="83875">MEKILCIDNSGSTAGCIDYWDSVKEIYDTFKPDKLIYWNHTANYSKIFSTRSNGCTYPQSFLKLLLDTNDIFDLIVTTDGSISDHDINNSVCIINDNFLKKINSVTIYYIGYELDINIGLNIIFNDRINNYYINGKIHNIINFNNIDDDCDVLDPNFNISLIAKINNIKNSYKDEDIIKDKLSELRGNICRIFSKLENKSIIDDNIEKYYKNNDQMGFHKIIMDDKLNVGPINKQKCIVLNYFDKNIDINLSKIYQSLAIKEVNVINENDESDWISFEDPITFENIDLPCLLINNINEPIITDKIIIKHPFKLLSNYDYINKIVNIIEKQTINYSTFKNLYKNNEIKSPYTNLICKGVYIIENKNMDCIKNNCRTISVIFGNSNKIPGNMIIWNLIILYIIYKHKKNIDDEYKRLILSEIIKYCDTYKTSLSITHQCQIIRKCKINICFWYIFKVLPKYSRNTSNNVLRSIFAMELYEFYVNTIGSNEDNIYTDIKKWAVWNYLISNRNKKNLKLELKAQYQNYIIYKNEIILTVGECDKKYDSFINILDSDIVNSLYNSITNTSSKIDNIDNIVIQKYIPIYKNIRDESLIDTLSHIIINKKTCWPMVICPVTKKHWKECIGNYNIKNESLLRLFNTYCLKYESYPNEYMDLVLLYFKITNIPIDEYLFECFKKIMIIFYDIINTYDYKTYIKIYKKHSDENLRLSKEI</sequence>
<keyword evidence="2" id="KW-1185">Reference proteome</keyword>
<reference evidence="1 2" key="1">
    <citation type="journal article" date="2013" name="J. Virol.">
        <title>New Insights into the Evolution of Entomopoxvirinae from the Complete Genome Sequences of Four Entomopoxviruses Infecting Adoxophyes honmai, Choristoneura biennis, Choristoneura rosaceana, and Mythimna separata.</title>
        <authorList>
            <person name="Theze J."/>
            <person name="Takatsuka J."/>
            <person name="Li Z."/>
            <person name="Gallais J."/>
            <person name="Doucet D."/>
            <person name="Arif B."/>
            <person name="Nakai M."/>
            <person name="Herniou E.A."/>
        </authorList>
    </citation>
    <scope>NUCLEOTIDE SEQUENCE [LARGE SCALE GENOMIC DNA]</scope>
</reference>
<dbReference type="KEGG" id="vg:15613632"/>
<dbReference type="EMBL" id="HF679134">
    <property type="protein sequence ID" value="CCU56208.1"/>
    <property type="molecule type" value="Genomic_DNA"/>
</dbReference>